<dbReference type="PANTHER" id="PTHR43103">
    <property type="entry name" value="NUCLEOSIDE-DIPHOSPHATE-SUGAR EPIMERASE"/>
    <property type="match status" value="1"/>
</dbReference>
<dbReference type="PANTHER" id="PTHR43103:SF3">
    <property type="entry name" value="ADP-L-GLYCERO-D-MANNO-HEPTOSE-6-EPIMERASE"/>
    <property type="match status" value="1"/>
</dbReference>
<evidence type="ECO:0000256" key="4">
    <source>
        <dbReference type="HAMAP-Rule" id="MF_01601"/>
    </source>
</evidence>
<dbReference type="HAMAP" id="MF_01601">
    <property type="entry name" value="Heptose_epimerase"/>
    <property type="match status" value="1"/>
</dbReference>
<feature type="binding site" evidence="4">
    <location>
        <position position="183"/>
    </location>
    <ligand>
        <name>NADP(+)</name>
        <dbReference type="ChEBI" id="CHEBI:58349"/>
    </ligand>
</feature>
<comment type="domain">
    <text evidence="4">Contains a large N-terminal NADP-binding domain, and a smaller C-terminal substrate-binding domain.</text>
</comment>
<dbReference type="EMBL" id="CP073754">
    <property type="protein sequence ID" value="QWF70040.1"/>
    <property type="molecule type" value="Genomic_DNA"/>
</dbReference>
<comment type="cofactor">
    <cofactor evidence="4">
        <name>NADP(+)</name>
        <dbReference type="ChEBI" id="CHEBI:58349"/>
    </cofactor>
    <text evidence="4">Binds 1 NADP(+) per subunit.</text>
</comment>
<feature type="binding site" evidence="4">
    <location>
        <position position="174"/>
    </location>
    <ligand>
        <name>substrate</name>
    </ligand>
</feature>
<feature type="binding site" evidence="4">
    <location>
        <begin position="206"/>
        <end position="209"/>
    </location>
    <ligand>
        <name>substrate</name>
    </ligand>
</feature>
<feature type="active site" description="Proton acceptor" evidence="4">
    <location>
        <position position="183"/>
    </location>
</feature>
<name>A0A975R864_9GAMM</name>
<feature type="binding site" evidence="4">
    <location>
        <position position="89"/>
    </location>
    <ligand>
        <name>NADP(+)</name>
        <dbReference type="ChEBI" id="CHEBI:58349"/>
    </ligand>
</feature>
<dbReference type="GO" id="GO:0005975">
    <property type="term" value="P:carbohydrate metabolic process"/>
    <property type="evidence" value="ECO:0007669"/>
    <property type="project" value="UniProtKB-UniRule"/>
</dbReference>
<feature type="binding site" evidence="4">
    <location>
        <position position="185"/>
    </location>
    <ligand>
        <name>substrate</name>
    </ligand>
</feature>
<dbReference type="InterPro" id="IPR036291">
    <property type="entry name" value="NAD(P)-bd_dom_sf"/>
</dbReference>
<dbReference type="InterPro" id="IPR011912">
    <property type="entry name" value="Heptose_epim"/>
</dbReference>
<evidence type="ECO:0000256" key="3">
    <source>
        <dbReference type="ARBA" id="ARBA00023277"/>
    </source>
</evidence>
<dbReference type="GO" id="GO:0050661">
    <property type="term" value="F:NADP binding"/>
    <property type="evidence" value="ECO:0007669"/>
    <property type="project" value="InterPro"/>
</dbReference>
<feature type="binding site" evidence="4">
    <location>
        <position position="286"/>
    </location>
    <ligand>
        <name>substrate</name>
    </ligand>
</feature>
<evidence type="ECO:0000259" key="5">
    <source>
        <dbReference type="Pfam" id="PF01370"/>
    </source>
</evidence>
<feature type="binding site" evidence="4">
    <location>
        <position position="192"/>
    </location>
    <ligand>
        <name>substrate</name>
    </ligand>
</feature>
<keyword evidence="7" id="KW-1185">Reference proteome</keyword>
<dbReference type="EC" id="5.1.3.20" evidence="4"/>
<feature type="binding site" evidence="4">
    <location>
        <position position="146"/>
    </location>
    <ligand>
        <name>NADP(+)</name>
        <dbReference type="ChEBI" id="CHEBI:58349"/>
    </ligand>
</feature>
<dbReference type="NCBIfam" id="TIGR02197">
    <property type="entry name" value="heptose_epim"/>
    <property type="match status" value="1"/>
</dbReference>
<dbReference type="KEGG" id="mpad:KEF85_11830"/>
<proteinExistence type="inferred from homology"/>
<feature type="domain" description="NAD-dependent epimerase/dehydratase" evidence="5">
    <location>
        <begin position="2"/>
        <end position="248"/>
    </location>
</feature>
<dbReference type="Pfam" id="PF01370">
    <property type="entry name" value="Epimerase"/>
    <property type="match status" value="1"/>
</dbReference>
<evidence type="ECO:0000313" key="7">
    <source>
        <dbReference type="Proteomes" id="UP000676649"/>
    </source>
</evidence>
<feature type="active site" description="Proton acceptor" evidence="4">
    <location>
        <position position="142"/>
    </location>
</feature>
<dbReference type="GO" id="GO:0008712">
    <property type="term" value="F:ADP-glyceromanno-heptose 6-epimerase activity"/>
    <property type="evidence" value="ECO:0007669"/>
    <property type="project" value="UniProtKB-UniRule"/>
</dbReference>
<evidence type="ECO:0000256" key="2">
    <source>
        <dbReference type="ARBA" id="ARBA00023235"/>
    </source>
</evidence>
<feature type="binding site" evidence="4">
    <location>
        <position position="175"/>
    </location>
    <ligand>
        <name>NADP(+)</name>
        <dbReference type="ChEBI" id="CHEBI:58349"/>
    </ligand>
</feature>
<dbReference type="SUPFAM" id="SSF51735">
    <property type="entry name" value="NAD(P)-binding Rossmann-fold domains"/>
    <property type="match status" value="1"/>
</dbReference>
<dbReference type="InterPro" id="IPR001509">
    <property type="entry name" value="Epimerase_deHydtase"/>
</dbReference>
<feature type="binding site" evidence="4">
    <location>
        <begin position="30"/>
        <end position="31"/>
    </location>
    <ligand>
        <name>NADP(+)</name>
        <dbReference type="ChEBI" id="CHEBI:58349"/>
    </ligand>
</feature>
<comment type="pathway">
    <text evidence="4">Nucleotide-sugar biosynthesis; ADP-L-glycero-beta-D-manno-heptose biosynthesis; ADP-L-glycero-beta-D-manno-heptose from D-glycero-beta-D-manno-heptose 7-phosphate: step 4/4.</text>
</comment>
<keyword evidence="2 4" id="KW-0413">Isomerase</keyword>
<dbReference type="CDD" id="cd05248">
    <property type="entry name" value="ADP_GME_SDR_e"/>
    <property type="match status" value="1"/>
</dbReference>
<dbReference type="Gene3D" id="3.40.50.720">
    <property type="entry name" value="NAD(P)-binding Rossmann-like Domain"/>
    <property type="match status" value="1"/>
</dbReference>
<dbReference type="AlphaFoldDB" id="A0A975R864"/>
<comment type="function">
    <text evidence="4">Catalyzes the interconversion between ADP-D-glycero-beta-D-manno-heptose and ADP-L-glycero-beta-D-manno-heptose via an epimerization at carbon 6 of the heptose.</text>
</comment>
<accession>A0A975R864</accession>
<keyword evidence="3 4" id="KW-0119">Carbohydrate metabolism</keyword>
<feature type="binding site" evidence="4">
    <location>
        <position position="37"/>
    </location>
    <ligand>
        <name>NADP(+)</name>
        <dbReference type="ChEBI" id="CHEBI:58349"/>
    </ligand>
</feature>
<evidence type="ECO:0000313" key="6">
    <source>
        <dbReference type="EMBL" id="QWF70040.1"/>
    </source>
</evidence>
<feature type="binding site" evidence="4">
    <location>
        <position position="220"/>
    </location>
    <ligand>
        <name>substrate</name>
    </ligand>
</feature>
<sequence>MILVTGGAGFIGSNIVANLDDQNIEVIVSDRLRSANKWRNISGRRISQFVFPENLAAFLESEGQNIKAIIHMGAISATTATDADEVIQNNFQLSVSLWQWCVKNSVKFIYASSAATYGEGENGFKDNYDAKSLAALSPMNLYGWSKHLFDRWVTDTVDRNRSTPPQWVGLKFFNVYGPNEYHKGSMRSVVSQLHDTLQAGGHPKLIKSHRADYEHGGQLRDFVYVKDCVKIIDWLLANPNISGIFNVGTGQARSFADLTKATLTAMNIHDRDIEYIDMPESIRSKYQYFTQADLSNLRQAGYTAPLFSLEDGINDYVQQFLLTTNQYR</sequence>
<reference evidence="6" key="1">
    <citation type="submission" date="2021-04" db="EMBL/GenBank/DDBJ databases">
        <title>Draft genome sequence data of methanotrophic Methylovulum sp. strain S1L and Methylomonas sp. strain S2AM isolated from boreal lake water columns.</title>
        <authorList>
            <person name="Rissanen A.J."/>
            <person name="Mangayil R."/>
            <person name="Svenning M.M."/>
            <person name="Khanongnuch R."/>
        </authorList>
    </citation>
    <scope>NUCLEOTIDE SEQUENCE</scope>
    <source>
        <strain evidence="6">S2AM</strain>
    </source>
</reference>
<dbReference type="Gene3D" id="3.90.25.10">
    <property type="entry name" value="UDP-galactose 4-epimerase, domain 1"/>
    <property type="match status" value="1"/>
</dbReference>
<comment type="similarity">
    <text evidence="4">Belongs to the NAD(P)-dependent epimerase/dehydratase family. HldD subfamily.</text>
</comment>
<organism evidence="6 7">
    <name type="scientific">Methylomonas paludis</name>
    <dbReference type="NCBI Taxonomy" id="1173101"/>
    <lineage>
        <taxon>Bacteria</taxon>
        <taxon>Pseudomonadati</taxon>
        <taxon>Pseudomonadota</taxon>
        <taxon>Gammaproteobacteria</taxon>
        <taxon>Methylococcales</taxon>
        <taxon>Methylococcaceae</taxon>
        <taxon>Methylomonas</taxon>
    </lineage>
</organism>
<comment type="subunit">
    <text evidence="4">Homopentamer.</text>
</comment>
<evidence type="ECO:0000256" key="1">
    <source>
        <dbReference type="ARBA" id="ARBA00022857"/>
    </source>
</evidence>
<gene>
    <name evidence="6" type="primary">rfaD</name>
    <name evidence="4" type="synonym">hldD</name>
    <name evidence="6" type="ORF">KEF85_11830</name>
</gene>
<keyword evidence="1 4" id="KW-0521">NADP</keyword>
<feature type="binding site" evidence="4">
    <location>
        <begin position="72"/>
        <end position="76"/>
    </location>
    <ligand>
        <name>NADP(+)</name>
        <dbReference type="ChEBI" id="CHEBI:58349"/>
    </ligand>
</feature>
<dbReference type="RefSeq" id="WP_215580824.1">
    <property type="nucleotide sequence ID" value="NZ_CP073754.1"/>
</dbReference>
<dbReference type="Proteomes" id="UP000676649">
    <property type="component" value="Chromosome"/>
</dbReference>
<comment type="caution">
    <text evidence="4">Lacks conserved residue(s) required for the propagation of feature annotation.</text>
</comment>
<protein>
    <recommendedName>
        <fullName evidence="4">ADP-L-glycero-D-manno-heptose-6-epimerase</fullName>
        <ecNumber evidence="4">5.1.3.20</ecNumber>
    </recommendedName>
    <alternativeName>
        <fullName evidence="4">ADP-L-glycero-beta-D-manno-heptose-6-epimerase</fullName>
        <shortName evidence="4">ADP-glyceromanno-heptose 6-epimerase</shortName>
        <shortName evidence="4">ADP-hep 6-epimerase</shortName>
        <shortName evidence="4">AGME</shortName>
    </alternativeName>
</protein>
<feature type="binding site" evidence="4">
    <location>
        <begin position="10"/>
        <end position="11"/>
    </location>
    <ligand>
        <name>NADP(+)</name>
        <dbReference type="ChEBI" id="CHEBI:58349"/>
    </ligand>
</feature>
<comment type="catalytic activity">
    <reaction evidence="4">
        <text>ADP-D-glycero-beta-D-manno-heptose = ADP-L-glycero-beta-D-manno-heptose</text>
        <dbReference type="Rhea" id="RHEA:17577"/>
        <dbReference type="ChEBI" id="CHEBI:59967"/>
        <dbReference type="ChEBI" id="CHEBI:61506"/>
        <dbReference type="EC" id="5.1.3.20"/>
    </reaction>
</comment>